<accession>A0A645DLU7</accession>
<dbReference type="EMBL" id="VSSQ01037552">
    <property type="protein sequence ID" value="MPM90269.1"/>
    <property type="molecule type" value="Genomic_DNA"/>
</dbReference>
<reference evidence="1" key="1">
    <citation type="submission" date="2019-08" db="EMBL/GenBank/DDBJ databases">
        <authorList>
            <person name="Kucharzyk K."/>
            <person name="Murdoch R.W."/>
            <person name="Higgins S."/>
            <person name="Loffler F."/>
        </authorList>
    </citation>
    <scope>NUCLEOTIDE SEQUENCE</scope>
</reference>
<organism evidence="1">
    <name type="scientific">bioreactor metagenome</name>
    <dbReference type="NCBI Taxonomy" id="1076179"/>
    <lineage>
        <taxon>unclassified sequences</taxon>
        <taxon>metagenomes</taxon>
        <taxon>ecological metagenomes</taxon>
    </lineage>
</organism>
<name>A0A645DLU7_9ZZZZ</name>
<proteinExistence type="predicted"/>
<sequence>MRFRPSRDESAWWCWFSSDGEGLGLGADNVAPVQIAPGQAVDEHLRRGHVGGDRNVILVAQAGDIVEVRVQIAGLGIGKKQNHINFVVSDSGADLLTSPVGVGEEKAHRQARGLGHQLARRVGGAHGMLGQNAAVSNAKLHH</sequence>
<comment type="caution">
    <text evidence="1">The sequence shown here is derived from an EMBL/GenBank/DDBJ whole genome shotgun (WGS) entry which is preliminary data.</text>
</comment>
<gene>
    <name evidence="1" type="ORF">SDC9_137390</name>
</gene>
<evidence type="ECO:0000313" key="1">
    <source>
        <dbReference type="EMBL" id="MPM90269.1"/>
    </source>
</evidence>
<protein>
    <submittedName>
        <fullName evidence="1">Uncharacterized protein</fullName>
    </submittedName>
</protein>
<dbReference type="AlphaFoldDB" id="A0A645DLU7"/>